<gene>
    <name evidence="2" type="ORF">Bca52824_058163</name>
</gene>
<dbReference type="OrthoDB" id="10454655at2759"/>
<feature type="region of interest" description="Disordered" evidence="1">
    <location>
        <begin position="94"/>
        <end position="183"/>
    </location>
</feature>
<dbReference type="EMBL" id="JAAMPC010000012">
    <property type="protein sequence ID" value="KAG2275608.1"/>
    <property type="molecule type" value="Genomic_DNA"/>
</dbReference>
<reference evidence="2 3" key="1">
    <citation type="submission" date="2020-02" db="EMBL/GenBank/DDBJ databases">
        <authorList>
            <person name="Ma Q."/>
            <person name="Huang Y."/>
            <person name="Song X."/>
            <person name="Pei D."/>
        </authorList>
    </citation>
    <scope>NUCLEOTIDE SEQUENCE [LARGE SCALE GENOMIC DNA]</scope>
    <source>
        <strain evidence="2">Sxm20200214</strain>
        <tissue evidence="2">Leaf</tissue>
    </source>
</reference>
<dbReference type="Proteomes" id="UP000886595">
    <property type="component" value="Unassembled WGS sequence"/>
</dbReference>
<name>A0A8X7QTS2_BRACI</name>
<feature type="compositionally biased region" description="Basic and acidic residues" evidence="1">
    <location>
        <begin position="150"/>
        <end position="160"/>
    </location>
</feature>
<dbReference type="AlphaFoldDB" id="A0A8X7QTS2"/>
<evidence type="ECO:0000256" key="1">
    <source>
        <dbReference type="SAM" id="MobiDB-lite"/>
    </source>
</evidence>
<organism evidence="2 3">
    <name type="scientific">Brassica carinata</name>
    <name type="common">Ethiopian mustard</name>
    <name type="synonym">Abyssinian cabbage</name>
    <dbReference type="NCBI Taxonomy" id="52824"/>
    <lineage>
        <taxon>Eukaryota</taxon>
        <taxon>Viridiplantae</taxon>
        <taxon>Streptophyta</taxon>
        <taxon>Embryophyta</taxon>
        <taxon>Tracheophyta</taxon>
        <taxon>Spermatophyta</taxon>
        <taxon>Magnoliopsida</taxon>
        <taxon>eudicotyledons</taxon>
        <taxon>Gunneridae</taxon>
        <taxon>Pentapetalae</taxon>
        <taxon>rosids</taxon>
        <taxon>malvids</taxon>
        <taxon>Brassicales</taxon>
        <taxon>Brassicaceae</taxon>
        <taxon>Brassiceae</taxon>
        <taxon>Brassica</taxon>
    </lineage>
</organism>
<accession>A0A8X7QTS2</accession>
<proteinExistence type="predicted"/>
<evidence type="ECO:0000313" key="3">
    <source>
        <dbReference type="Proteomes" id="UP000886595"/>
    </source>
</evidence>
<comment type="caution">
    <text evidence="2">The sequence shown here is derived from an EMBL/GenBank/DDBJ whole genome shotgun (WGS) entry which is preliminary data.</text>
</comment>
<protein>
    <submittedName>
        <fullName evidence="2">Uncharacterized protein</fullName>
    </submittedName>
</protein>
<sequence>MITYGATAMGFAGCNALIIHDRKSSESKISEETQGIRRLASTIVTPSRIDREREENVTKRPKEYCPSLTPQARIIPPCNRPSVFAKVQVPEAPSRYQPVKKEPATRTQTAQPYSEHKARQFNGSRYGNSDRRYESEAAYSRDGNSGQVDRIIRRRDDHLRSNRYGGSRVGNGPYDRYRGDGNSGVAWREKKVQPRQGTERLDAASDGKDTVCYGHTSTHSNALIIHDRKSSEQDQGDGNNGVAWREKKVQPRQGTERLDAESDGKDTVCYIHTSTHSNALIIHDRKSSESKISEETQGIRRLASTIVTPSRIDREREENITKRPKVSARVLSFDSLSDKEPETGGGEDRIIDALTDMDIADEQDGGLMDCDVQNDDLMGLEMAR</sequence>
<keyword evidence="3" id="KW-1185">Reference proteome</keyword>
<evidence type="ECO:0000313" key="2">
    <source>
        <dbReference type="EMBL" id="KAG2275608.1"/>
    </source>
</evidence>